<name>A0ABW3SP13_9BACT</name>
<keyword evidence="5" id="KW-1185">Reference proteome</keyword>
<feature type="transmembrane region" description="Helical" evidence="2">
    <location>
        <begin position="52"/>
        <end position="71"/>
    </location>
</feature>
<dbReference type="Pfam" id="PF05569">
    <property type="entry name" value="Peptidase_M56"/>
    <property type="match status" value="1"/>
</dbReference>
<comment type="caution">
    <text evidence="4">The sequence shown here is derived from an EMBL/GenBank/DDBJ whole genome shotgun (WGS) entry which is preliminary data.</text>
</comment>
<feature type="transmembrane region" description="Helical" evidence="2">
    <location>
        <begin position="20"/>
        <end position="40"/>
    </location>
</feature>
<feature type="region of interest" description="Disordered" evidence="1">
    <location>
        <begin position="466"/>
        <end position="485"/>
    </location>
</feature>
<proteinExistence type="predicted"/>
<feature type="compositionally biased region" description="Pro residues" evidence="1">
    <location>
        <begin position="469"/>
        <end position="481"/>
    </location>
</feature>
<dbReference type="Gene3D" id="3.30.2010.10">
    <property type="entry name" value="Metalloproteases ('zincins'), catalytic domain"/>
    <property type="match status" value="1"/>
</dbReference>
<keyword evidence="2" id="KW-1133">Transmembrane helix</keyword>
<feature type="transmembrane region" description="Helical" evidence="2">
    <location>
        <begin position="322"/>
        <end position="343"/>
    </location>
</feature>
<dbReference type="RefSeq" id="WP_377525568.1">
    <property type="nucleotide sequence ID" value="NZ_JBHTLD010000057.1"/>
</dbReference>
<feature type="transmembrane region" description="Helical" evidence="2">
    <location>
        <begin position="115"/>
        <end position="139"/>
    </location>
</feature>
<dbReference type="PANTHER" id="PTHR34978">
    <property type="entry name" value="POSSIBLE SENSOR-TRANSDUCER PROTEIN BLAR"/>
    <property type="match status" value="1"/>
</dbReference>
<keyword evidence="2" id="KW-0812">Transmembrane</keyword>
<keyword evidence="2" id="KW-0472">Membrane</keyword>
<dbReference type="InterPro" id="IPR008756">
    <property type="entry name" value="Peptidase_M56"/>
</dbReference>
<dbReference type="Proteomes" id="UP001597094">
    <property type="component" value="Unassembled WGS sequence"/>
</dbReference>
<protein>
    <submittedName>
        <fullName evidence="4">M56 family metallopeptidase</fullName>
    </submittedName>
</protein>
<accession>A0ABW3SP13</accession>
<sequence>MNQLTNLIPEGLAHALGWTLLHSLWQGAFVALLLSLLLVLLHRHAAKTRYTVAGAAMVLQLLLSSATLVYYCTLHQPIKLEAGMTSTAQAAVTIPAFSFWSDPFAVAQVYFEQHLTLIVTLWLLGFVLMLVRFMGGIAYSQRLRYYRAEAANAQWQQKLNVLAAQLGIKGAIRLVESALVQVPMAIGVAKPVILFPLGAITGLPSAQVEAILAHELAHIVRKDYLLNLLQSIMDMLFFYHPAMWWLSGVVRAERENCCDDIAVALCGNPLTYARALTELEAMRLPGAPGLALAFSGKRGSLLNRVRRLLRQQPLKPRFSDGFAAGLVLITGMLVLSFGATAALNPQEDAPIISAAKDTLRKTASTTGAPEQISYIAQDAAGESRNIVIITNKKGKVKELYVDGKRIPNRDLNKHKDLIEQRLLAVQQAPKANKQQAELLAQQASRRLATIDAQGNSTRTDAAIQGGVAPMPPAPPAPPAAPMPDGELLPPVPPAPPVGASKEELKVLEHEIKQFEQAIKRFEKEVTQNTMLQDSLRKQEMKQHNRTRSEEIKARQEARRQEMDARRAEMDQQRQKRAERMEEVKQELIKDGLIERNSSNLNIHLNNDELFINGKKQPQQVYDKYKKLINADK</sequence>
<dbReference type="CDD" id="cd07341">
    <property type="entry name" value="M56_BlaR1_MecR1_like"/>
    <property type="match status" value="1"/>
</dbReference>
<evidence type="ECO:0000313" key="4">
    <source>
        <dbReference type="EMBL" id="MFD1186212.1"/>
    </source>
</evidence>
<reference evidence="5" key="1">
    <citation type="journal article" date="2019" name="Int. J. Syst. Evol. Microbiol.">
        <title>The Global Catalogue of Microorganisms (GCM) 10K type strain sequencing project: providing services to taxonomists for standard genome sequencing and annotation.</title>
        <authorList>
            <consortium name="The Broad Institute Genomics Platform"/>
            <consortium name="The Broad Institute Genome Sequencing Center for Infectious Disease"/>
            <person name="Wu L."/>
            <person name="Ma J."/>
        </authorList>
    </citation>
    <scope>NUCLEOTIDE SEQUENCE [LARGE SCALE GENOMIC DNA]</scope>
    <source>
        <strain evidence="5">JCM 31319</strain>
    </source>
</reference>
<feature type="domain" description="Peptidase M56" evidence="3">
    <location>
        <begin position="26"/>
        <end position="283"/>
    </location>
</feature>
<evidence type="ECO:0000313" key="5">
    <source>
        <dbReference type="Proteomes" id="UP001597094"/>
    </source>
</evidence>
<dbReference type="EMBL" id="JBHTLD010000057">
    <property type="protein sequence ID" value="MFD1186212.1"/>
    <property type="molecule type" value="Genomic_DNA"/>
</dbReference>
<evidence type="ECO:0000256" key="2">
    <source>
        <dbReference type="SAM" id="Phobius"/>
    </source>
</evidence>
<evidence type="ECO:0000259" key="3">
    <source>
        <dbReference type="Pfam" id="PF05569"/>
    </source>
</evidence>
<organism evidence="4 5">
    <name type="scientific">Pontibacter rugosus</name>
    <dbReference type="NCBI Taxonomy" id="1745966"/>
    <lineage>
        <taxon>Bacteria</taxon>
        <taxon>Pseudomonadati</taxon>
        <taxon>Bacteroidota</taxon>
        <taxon>Cytophagia</taxon>
        <taxon>Cytophagales</taxon>
        <taxon>Hymenobacteraceae</taxon>
        <taxon>Pontibacter</taxon>
    </lineage>
</organism>
<evidence type="ECO:0000256" key="1">
    <source>
        <dbReference type="SAM" id="MobiDB-lite"/>
    </source>
</evidence>
<dbReference type="InterPro" id="IPR052173">
    <property type="entry name" value="Beta-lactam_resp_regulator"/>
</dbReference>
<gene>
    <name evidence="4" type="ORF">ACFQ2O_08360</name>
</gene>
<dbReference type="PANTHER" id="PTHR34978:SF3">
    <property type="entry name" value="SLR0241 PROTEIN"/>
    <property type="match status" value="1"/>
</dbReference>
<feature type="region of interest" description="Disordered" evidence="1">
    <location>
        <begin position="536"/>
        <end position="576"/>
    </location>
</feature>